<evidence type="ECO:0000256" key="4">
    <source>
        <dbReference type="ARBA" id="ARBA00032089"/>
    </source>
</evidence>
<feature type="compositionally biased region" description="Polar residues" evidence="5">
    <location>
        <begin position="326"/>
        <end position="335"/>
    </location>
</feature>
<evidence type="ECO:0000256" key="3">
    <source>
        <dbReference type="ARBA" id="ARBA00022960"/>
    </source>
</evidence>
<dbReference type="PANTHER" id="PTHR34138">
    <property type="entry name" value="CELL SHAPE-DETERMINING PROTEIN MREC"/>
    <property type="match status" value="1"/>
</dbReference>
<dbReference type="Pfam" id="PF04085">
    <property type="entry name" value="MreC"/>
    <property type="match status" value="1"/>
</dbReference>
<dbReference type="Proteomes" id="UP000955338">
    <property type="component" value="Chromosome"/>
</dbReference>
<dbReference type="InterPro" id="IPR007221">
    <property type="entry name" value="MreC"/>
</dbReference>
<keyword evidence="3" id="KW-0133">Cell shape</keyword>
<reference evidence="7" key="1">
    <citation type="submission" date="2017-06" db="EMBL/GenBank/DDBJ databases">
        <title>Genome sequencing of pathogenic and non-pathogenic strains within Bisgaard taxon 40.</title>
        <authorList>
            <person name="Ladner J.T."/>
            <person name="Lovett S.P."/>
            <person name="Koroleva G."/>
            <person name="Lorch J.M."/>
        </authorList>
    </citation>
    <scope>NUCLEOTIDE SEQUENCE</scope>
    <source>
        <strain evidence="7">27576-1-I1</strain>
    </source>
</reference>
<dbReference type="GO" id="GO:0008360">
    <property type="term" value="P:regulation of cell shape"/>
    <property type="evidence" value="ECO:0007669"/>
    <property type="project" value="UniProtKB-KW"/>
</dbReference>
<dbReference type="InterPro" id="IPR042175">
    <property type="entry name" value="Cell/Rod_MreC_2"/>
</dbReference>
<evidence type="ECO:0000313" key="8">
    <source>
        <dbReference type="Proteomes" id="UP000955338"/>
    </source>
</evidence>
<keyword evidence="8" id="KW-1185">Reference proteome</keyword>
<dbReference type="NCBIfam" id="TIGR00219">
    <property type="entry name" value="mreC"/>
    <property type="match status" value="1"/>
</dbReference>
<dbReference type="RefSeq" id="WP_261919861.1">
    <property type="nucleotide sequence ID" value="NZ_CP022011.1"/>
</dbReference>
<evidence type="ECO:0000256" key="5">
    <source>
        <dbReference type="SAM" id="MobiDB-lite"/>
    </source>
</evidence>
<comment type="similarity">
    <text evidence="1">Belongs to the MreC family.</text>
</comment>
<dbReference type="PANTHER" id="PTHR34138:SF1">
    <property type="entry name" value="CELL SHAPE-DETERMINING PROTEIN MREC"/>
    <property type="match status" value="1"/>
</dbReference>
<dbReference type="GO" id="GO:0005886">
    <property type="term" value="C:plasma membrane"/>
    <property type="evidence" value="ECO:0007669"/>
    <property type="project" value="TreeGrafter"/>
</dbReference>
<protein>
    <recommendedName>
        <fullName evidence="2">Cell shape-determining protein MreC</fullName>
    </recommendedName>
    <alternativeName>
        <fullName evidence="4">Cell shape protein MreC</fullName>
    </alternativeName>
</protein>
<dbReference type="InterPro" id="IPR042177">
    <property type="entry name" value="Cell/Rod_1"/>
</dbReference>
<accession>A0A8D4J186</accession>
<evidence type="ECO:0000259" key="6">
    <source>
        <dbReference type="Pfam" id="PF04085"/>
    </source>
</evidence>
<dbReference type="Gene3D" id="2.40.10.350">
    <property type="entry name" value="Rod shape-determining protein MreC, domain 2"/>
    <property type="match status" value="1"/>
</dbReference>
<sequence>MKPIFNRPPPLGIRLVIAVFLSMALIFTDEQNPTLGKVRSFFETAAGSIYYLANTPSTLLDSVSENLVDTTKLQIENKVLKDQLREKNADLLLLDQLKVENQRLRLLLNSPLRQDEYKKVAEVLSADTDPYRLQVVINQGEKDGAYIGQPIIDEKGIVGQIIAVGLHSARVLLITDSSSSIPLQILRNDVRLIASGTGRYDELTLDNVPRTIDVKQGDLLVTSGLGGRYPEGYPVAIVDKISRNNNNYFATITAKPLASLDRLRYLLLLWPTNEELHQAGTLSPQAVREAVKQRLSKPKIDTKQPLNLQNSEAEIDNIEENLQNIPLLNENPINDSQDDTPEEIATPLAPKSQLKGTKIQ</sequence>
<evidence type="ECO:0000313" key="7">
    <source>
        <dbReference type="EMBL" id="QDJ14057.1"/>
    </source>
</evidence>
<dbReference type="EMBL" id="CP022011">
    <property type="protein sequence ID" value="QDJ14057.1"/>
    <property type="molecule type" value="Genomic_DNA"/>
</dbReference>
<feature type="domain" description="Rod shape-determining protein MreC beta-barrel core" evidence="6">
    <location>
        <begin position="123"/>
        <end position="270"/>
    </location>
</feature>
<evidence type="ECO:0000256" key="1">
    <source>
        <dbReference type="ARBA" id="ARBA00009369"/>
    </source>
</evidence>
<dbReference type="Gene3D" id="2.40.10.340">
    <property type="entry name" value="Rod shape-determining protein MreC, domain 1"/>
    <property type="match status" value="1"/>
</dbReference>
<gene>
    <name evidence="7" type="ORF">CEP48_00765</name>
</gene>
<proteinExistence type="inferred from homology"/>
<dbReference type="AlphaFoldDB" id="A0A8D4J186"/>
<dbReference type="InterPro" id="IPR055342">
    <property type="entry name" value="MreC_beta-barrel_core"/>
</dbReference>
<organism evidence="7 8">
    <name type="scientific">Mergibacter septicus</name>
    <dbReference type="NCBI Taxonomy" id="221402"/>
    <lineage>
        <taxon>Bacteria</taxon>
        <taxon>Pseudomonadati</taxon>
        <taxon>Pseudomonadota</taxon>
        <taxon>Gammaproteobacteria</taxon>
        <taxon>Pasteurellales</taxon>
        <taxon>Pasteurellaceae</taxon>
        <taxon>Mergibacter</taxon>
    </lineage>
</organism>
<feature type="region of interest" description="Disordered" evidence="5">
    <location>
        <begin position="326"/>
        <end position="360"/>
    </location>
</feature>
<evidence type="ECO:0000256" key="2">
    <source>
        <dbReference type="ARBA" id="ARBA00013855"/>
    </source>
</evidence>
<name>A0A8D4J186_9PAST</name>